<dbReference type="RefSeq" id="WP_120322347.1">
    <property type="nucleotide sequence ID" value="NZ_BONH01000021.1"/>
</dbReference>
<dbReference type="Gene3D" id="1.20.120.330">
    <property type="entry name" value="Nucleotidyltransferases domain 2"/>
    <property type="match status" value="1"/>
</dbReference>
<keyword evidence="3" id="KW-1185">Reference proteome</keyword>
<organism evidence="2 3">
    <name type="scientific">Catellatospora citrea</name>
    <dbReference type="NCBI Taxonomy" id="53366"/>
    <lineage>
        <taxon>Bacteria</taxon>
        <taxon>Bacillati</taxon>
        <taxon>Actinomycetota</taxon>
        <taxon>Actinomycetes</taxon>
        <taxon>Micromonosporales</taxon>
        <taxon>Micromonosporaceae</taxon>
        <taxon>Catellatospora</taxon>
    </lineage>
</organism>
<dbReference type="SUPFAM" id="SSF81301">
    <property type="entry name" value="Nucleotidyltransferase"/>
    <property type="match status" value="1"/>
</dbReference>
<dbReference type="AlphaFoldDB" id="A0A8J3P0H6"/>
<feature type="domain" description="Lincosamide nucleotidyltransferase-like C-terminal" evidence="1">
    <location>
        <begin position="140"/>
        <end position="259"/>
    </location>
</feature>
<sequence length="266" mass="29739">MLPQEHLIARVRELCHADENLVAALTYGSFAQGEGDAHSDVEFWLFFATDHARALDHRGWLDRVGPIRYMVLNEFGTHVVFFPNLIRGEFHFATADDIGSVETWPARSAPTDRMIVLDRTGALRRALDALPAQPELPTSAEDVDELCGRFANWLTLAHHVAQRGELLRAVDALSHAQRYLLWMARLADGRTGYWLTPSRRVETDLGAEVVRNLRHTVTVAEADAVARAVAAAWVCGRDYWARLADRVGCELPRELFAELDSVTATA</sequence>
<dbReference type="InterPro" id="IPR048495">
    <property type="entry name" value="LinB-like_C"/>
</dbReference>
<dbReference type="Pfam" id="PF21418">
    <property type="entry name" value="LinB-like_C"/>
    <property type="match status" value="1"/>
</dbReference>
<comment type="caution">
    <text evidence="2">The sequence shown here is derived from an EMBL/GenBank/DDBJ whole genome shotgun (WGS) entry which is preliminary data.</text>
</comment>
<protein>
    <recommendedName>
        <fullName evidence="1">Lincosamide nucleotidyltransferase-like C-terminal domain-containing protein</fullName>
    </recommendedName>
</protein>
<dbReference type="Gene3D" id="3.30.460.10">
    <property type="entry name" value="Beta Polymerase, domain 2"/>
    <property type="match status" value="1"/>
</dbReference>
<dbReference type="EMBL" id="BONH01000021">
    <property type="protein sequence ID" value="GIF99448.1"/>
    <property type="molecule type" value="Genomic_DNA"/>
</dbReference>
<dbReference type="Proteomes" id="UP000659904">
    <property type="component" value="Unassembled WGS sequence"/>
</dbReference>
<evidence type="ECO:0000313" key="2">
    <source>
        <dbReference type="EMBL" id="GIF99448.1"/>
    </source>
</evidence>
<evidence type="ECO:0000259" key="1">
    <source>
        <dbReference type="Pfam" id="PF21418"/>
    </source>
</evidence>
<accession>A0A8J3P0H6</accession>
<reference evidence="2 3" key="1">
    <citation type="submission" date="2021-01" db="EMBL/GenBank/DDBJ databases">
        <title>Whole genome shotgun sequence of Catellatospora citrea NBRC 14495.</title>
        <authorList>
            <person name="Komaki H."/>
            <person name="Tamura T."/>
        </authorList>
    </citation>
    <scope>NUCLEOTIDE SEQUENCE [LARGE SCALE GENOMIC DNA]</scope>
    <source>
        <strain evidence="2 3">NBRC 14495</strain>
    </source>
</reference>
<dbReference type="InterPro" id="IPR043519">
    <property type="entry name" value="NT_sf"/>
</dbReference>
<gene>
    <name evidence="2" type="ORF">Cci01nite_45420</name>
</gene>
<proteinExistence type="predicted"/>
<name>A0A8J3P0H6_9ACTN</name>
<evidence type="ECO:0000313" key="3">
    <source>
        <dbReference type="Proteomes" id="UP000659904"/>
    </source>
</evidence>